<dbReference type="GO" id="GO:0000297">
    <property type="term" value="F:spermine transmembrane transporter activity"/>
    <property type="evidence" value="ECO:0007669"/>
    <property type="project" value="TreeGrafter"/>
</dbReference>
<feature type="transmembrane region" description="Helical" evidence="7">
    <location>
        <begin position="190"/>
        <end position="209"/>
    </location>
</feature>
<dbReference type="FunFam" id="1.20.1250.20:FF:000011">
    <property type="entry name" value="MFS multidrug transporter, putative"/>
    <property type="match status" value="1"/>
</dbReference>
<evidence type="ECO:0000256" key="2">
    <source>
        <dbReference type="ARBA" id="ARBA00022448"/>
    </source>
</evidence>
<keyword evidence="4 7" id="KW-1133">Transmembrane helix</keyword>
<organism evidence="9 10">
    <name type="scientific">Steccherinum ochraceum</name>
    <dbReference type="NCBI Taxonomy" id="92696"/>
    <lineage>
        <taxon>Eukaryota</taxon>
        <taxon>Fungi</taxon>
        <taxon>Dikarya</taxon>
        <taxon>Basidiomycota</taxon>
        <taxon>Agaricomycotina</taxon>
        <taxon>Agaricomycetes</taxon>
        <taxon>Polyporales</taxon>
        <taxon>Steccherinaceae</taxon>
        <taxon>Steccherinum</taxon>
    </lineage>
</organism>
<feature type="transmembrane region" description="Helical" evidence="7">
    <location>
        <begin position="155"/>
        <end position="178"/>
    </location>
</feature>
<dbReference type="PANTHER" id="PTHR23502">
    <property type="entry name" value="MAJOR FACILITATOR SUPERFAMILY"/>
    <property type="match status" value="1"/>
</dbReference>
<evidence type="ECO:0000256" key="7">
    <source>
        <dbReference type="SAM" id="Phobius"/>
    </source>
</evidence>
<feature type="compositionally biased region" description="Polar residues" evidence="6">
    <location>
        <begin position="1"/>
        <end position="12"/>
    </location>
</feature>
<dbReference type="STRING" id="92696.A0A4R0RWL8"/>
<dbReference type="EMBL" id="RWJN01000103">
    <property type="protein sequence ID" value="TCD67274.1"/>
    <property type="molecule type" value="Genomic_DNA"/>
</dbReference>
<feature type="domain" description="Major facilitator superfamily (MFS) profile" evidence="8">
    <location>
        <begin position="124"/>
        <end position="555"/>
    </location>
</feature>
<dbReference type="PROSITE" id="PS50850">
    <property type="entry name" value="MFS"/>
    <property type="match status" value="1"/>
</dbReference>
<protein>
    <recommendedName>
        <fullName evidence="8">Major facilitator superfamily (MFS) profile domain-containing protein</fullName>
    </recommendedName>
</protein>
<dbReference type="GO" id="GO:0005886">
    <property type="term" value="C:plasma membrane"/>
    <property type="evidence" value="ECO:0007669"/>
    <property type="project" value="TreeGrafter"/>
</dbReference>
<keyword evidence="10" id="KW-1185">Reference proteome</keyword>
<evidence type="ECO:0000313" key="10">
    <source>
        <dbReference type="Proteomes" id="UP000292702"/>
    </source>
</evidence>
<dbReference type="Pfam" id="PF07690">
    <property type="entry name" value="MFS_1"/>
    <property type="match status" value="1"/>
</dbReference>
<dbReference type="InterPro" id="IPR011701">
    <property type="entry name" value="MFS"/>
</dbReference>
<dbReference type="GO" id="GO:0000329">
    <property type="term" value="C:fungal-type vacuole membrane"/>
    <property type="evidence" value="ECO:0007669"/>
    <property type="project" value="TreeGrafter"/>
</dbReference>
<keyword evidence="5 7" id="KW-0472">Membrane</keyword>
<dbReference type="InterPro" id="IPR020846">
    <property type="entry name" value="MFS_dom"/>
</dbReference>
<evidence type="ECO:0000256" key="5">
    <source>
        <dbReference type="ARBA" id="ARBA00023136"/>
    </source>
</evidence>
<dbReference type="Proteomes" id="UP000292702">
    <property type="component" value="Unassembled WGS sequence"/>
</dbReference>
<feature type="transmembrane region" description="Helical" evidence="7">
    <location>
        <begin position="463"/>
        <end position="484"/>
    </location>
</feature>
<feature type="transmembrane region" description="Helical" evidence="7">
    <location>
        <begin position="353"/>
        <end position="372"/>
    </location>
</feature>
<dbReference type="SUPFAM" id="SSF103473">
    <property type="entry name" value="MFS general substrate transporter"/>
    <property type="match status" value="1"/>
</dbReference>
<feature type="region of interest" description="Disordered" evidence="6">
    <location>
        <begin position="1"/>
        <end position="41"/>
    </location>
</feature>
<proteinExistence type="predicted"/>
<feature type="transmembrane region" description="Helical" evidence="7">
    <location>
        <begin position="505"/>
        <end position="523"/>
    </location>
</feature>
<keyword evidence="2" id="KW-0813">Transport</keyword>
<dbReference type="AlphaFoldDB" id="A0A4R0RWL8"/>
<dbReference type="OrthoDB" id="6770063at2759"/>
<dbReference type="InterPro" id="IPR036259">
    <property type="entry name" value="MFS_trans_sf"/>
</dbReference>
<comment type="subcellular location">
    <subcellularLocation>
        <location evidence="1">Membrane</location>
        <topology evidence="1">Multi-pass membrane protein</topology>
    </subcellularLocation>
</comment>
<gene>
    <name evidence="9" type="ORF">EIP91_000296</name>
</gene>
<reference evidence="9 10" key="1">
    <citation type="submission" date="2018-11" db="EMBL/GenBank/DDBJ databases">
        <title>Genome assembly of Steccherinum ochraceum LE-BIN_3174, the white-rot fungus of the Steccherinaceae family (The Residual Polyporoid clade, Polyporales, Basidiomycota).</title>
        <authorList>
            <person name="Fedorova T.V."/>
            <person name="Glazunova O.A."/>
            <person name="Landesman E.O."/>
            <person name="Moiseenko K.V."/>
            <person name="Psurtseva N.V."/>
            <person name="Savinova O.S."/>
            <person name="Shakhova N.V."/>
            <person name="Tyazhelova T.V."/>
            <person name="Vasina D.V."/>
        </authorList>
    </citation>
    <scope>NUCLEOTIDE SEQUENCE [LARGE SCALE GENOMIC DNA]</scope>
    <source>
        <strain evidence="9 10">LE-BIN_3174</strain>
    </source>
</reference>
<dbReference type="Gene3D" id="1.20.1250.20">
    <property type="entry name" value="MFS general substrate transporter like domains"/>
    <property type="match status" value="1"/>
</dbReference>
<feature type="transmembrane region" description="Helical" evidence="7">
    <location>
        <begin position="431"/>
        <end position="451"/>
    </location>
</feature>
<evidence type="ECO:0000313" key="9">
    <source>
        <dbReference type="EMBL" id="TCD67274.1"/>
    </source>
</evidence>
<evidence type="ECO:0000256" key="3">
    <source>
        <dbReference type="ARBA" id="ARBA00022692"/>
    </source>
</evidence>
<comment type="caution">
    <text evidence="9">The sequence shown here is derived from an EMBL/GenBank/DDBJ whole genome shotgun (WGS) entry which is preliminary data.</text>
</comment>
<feature type="transmembrane region" description="Helical" evidence="7">
    <location>
        <begin position="122"/>
        <end position="143"/>
    </location>
</feature>
<accession>A0A4R0RWL8</accession>
<dbReference type="PANTHER" id="PTHR23502:SF132">
    <property type="entry name" value="POLYAMINE TRANSPORTER 2-RELATED"/>
    <property type="match status" value="1"/>
</dbReference>
<feature type="compositionally biased region" description="Basic and acidic residues" evidence="6">
    <location>
        <begin position="27"/>
        <end position="37"/>
    </location>
</feature>
<evidence type="ECO:0000259" key="8">
    <source>
        <dbReference type="PROSITE" id="PS50850"/>
    </source>
</evidence>
<evidence type="ECO:0000256" key="6">
    <source>
        <dbReference type="SAM" id="MobiDB-lite"/>
    </source>
</evidence>
<feature type="transmembrane region" description="Helical" evidence="7">
    <location>
        <begin position="392"/>
        <end position="411"/>
    </location>
</feature>
<feature type="transmembrane region" description="Helical" evidence="7">
    <location>
        <begin position="247"/>
        <end position="266"/>
    </location>
</feature>
<evidence type="ECO:0000256" key="1">
    <source>
        <dbReference type="ARBA" id="ARBA00004141"/>
    </source>
</evidence>
<sequence length="565" mass="61913">MSNSLPPSNTPTLHDFPIPVPSSPVSRPHEPRSHNPNEVDLSFPYRTTNIAEGGLTDEYRFTSATGFVSAGEVLRPVPSHVPQTPKVLQDPEKARRLRDVKLVTFLENDPEDPRNFSNAYKWWLTACYGISVVSAAFASAVITGDFEDVQAEFDVGLVVASLSVSLMVCGFGIGPLLWAPLSELYGRRPLWIIPAFIYVVFNIPCAVATNIQTLLICRFFCGIFSSAPFAIAGGAIADIWDNDERGFAIALFAAAPYGGPVLGPIVGGFVGDAIGWRWIFWINMMFAGAVFVMECTLPETYAPVILRRRAERLRKETGDENIATEQELFKSSFGEMLQENMIRPFAMLATEPILLLLSLYIALIYGLLYAFFFSFPITFLEDYKFNEGQTGVALTSIWVGLLLALCATPLLEKRYLRKSQSKAGAEPEDRLMGMMVGAPAIPISMFIFGWTSPPVVLPGGGNWFGPVSSGIPFGFGMVTVYFSANAYLIETFSGCVASALAAKTVIRSGSGAAMPLFITAMYHNMGTQWAASTWGFISLAMVPIPYLFFFYGKKIRMLSKRASSA</sequence>
<name>A0A4R0RWL8_9APHY</name>
<dbReference type="CDD" id="cd17323">
    <property type="entry name" value="MFS_Tpo1_MDR_like"/>
    <property type="match status" value="1"/>
</dbReference>
<feature type="transmembrane region" description="Helical" evidence="7">
    <location>
        <begin position="215"/>
        <end position="240"/>
    </location>
</feature>
<feature type="transmembrane region" description="Helical" evidence="7">
    <location>
        <begin position="529"/>
        <end position="551"/>
    </location>
</feature>
<keyword evidence="3 7" id="KW-0812">Transmembrane</keyword>
<evidence type="ECO:0000256" key="4">
    <source>
        <dbReference type="ARBA" id="ARBA00022989"/>
    </source>
</evidence>